<reference evidence="1" key="2">
    <citation type="journal article" date="2024" name="Plant">
        <title>Genomic evolution and insights into agronomic trait innovations of Sesamum species.</title>
        <authorList>
            <person name="Miao H."/>
            <person name="Wang L."/>
            <person name="Qu L."/>
            <person name="Liu H."/>
            <person name="Sun Y."/>
            <person name="Le M."/>
            <person name="Wang Q."/>
            <person name="Wei S."/>
            <person name="Zheng Y."/>
            <person name="Lin W."/>
            <person name="Duan Y."/>
            <person name="Cao H."/>
            <person name="Xiong S."/>
            <person name="Wang X."/>
            <person name="Wei L."/>
            <person name="Li C."/>
            <person name="Ma Q."/>
            <person name="Ju M."/>
            <person name="Zhao R."/>
            <person name="Li G."/>
            <person name="Mu C."/>
            <person name="Tian Q."/>
            <person name="Mei H."/>
            <person name="Zhang T."/>
            <person name="Gao T."/>
            <person name="Zhang H."/>
        </authorList>
    </citation>
    <scope>NUCLEOTIDE SEQUENCE</scope>
    <source>
        <strain evidence="1">KEN1</strain>
    </source>
</reference>
<reference evidence="1" key="1">
    <citation type="submission" date="2020-06" db="EMBL/GenBank/DDBJ databases">
        <authorList>
            <person name="Li T."/>
            <person name="Hu X."/>
            <person name="Zhang T."/>
            <person name="Song X."/>
            <person name="Zhang H."/>
            <person name="Dai N."/>
            <person name="Sheng W."/>
            <person name="Hou X."/>
            <person name="Wei L."/>
        </authorList>
    </citation>
    <scope>NUCLEOTIDE SEQUENCE</scope>
    <source>
        <strain evidence="1">KEN1</strain>
        <tissue evidence="1">Leaf</tissue>
    </source>
</reference>
<accession>A0AAW2WQS7</accession>
<gene>
    <name evidence="1" type="ORF">Slati_2137100</name>
</gene>
<dbReference type="AlphaFoldDB" id="A0AAW2WQS7"/>
<protein>
    <submittedName>
        <fullName evidence="1">Uncharacterized protein</fullName>
    </submittedName>
</protein>
<proteinExistence type="predicted"/>
<dbReference type="EMBL" id="JACGWN010000007">
    <property type="protein sequence ID" value="KAL0444144.1"/>
    <property type="molecule type" value="Genomic_DNA"/>
</dbReference>
<evidence type="ECO:0000313" key="1">
    <source>
        <dbReference type="EMBL" id="KAL0444144.1"/>
    </source>
</evidence>
<comment type="caution">
    <text evidence="1">The sequence shown here is derived from an EMBL/GenBank/DDBJ whole genome shotgun (WGS) entry which is preliminary data.</text>
</comment>
<name>A0AAW2WQS7_9LAMI</name>
<sequence length="89" mass="10519">MTYAEYLTRVGFPQEEHWNLEMERRFMWMILDANAAVPMSDDSVAEGQMAYWSRAMRRLGGYPYTESRFGQNFMSLKIDIGPSMHSRRN</sequence>
<organism evidence="1">
    <name type="scientific">Sesamum latifolium</name>
    <dbReference type="NCBI Taxonomy" id="2727402"/>
    <lineage>
        <taxon>Eukaryota</taxon>
        <taxon>Viridiplantae</taxon>
        <taxon>Streptophyta</taxon>
        <taxon>Embryophyta</taxon>
        <taxon>Tracheophyta</taxon>
        <taxon>Spermatophyta</taxon>
        <taxon>Magnoliopsida</taxon>
        <taxon>eudicotyledons</taxon>
        <taxon>Gunneridae</taxon>
        <taxon>Pentapetalae</taxon>
        <taxon>asterids</taxon>
        <taxon>lamiids</taxon>
        <taxon>Lamiales</taxon>
        <taxon>Pedaliaceae</taxon>
        <taxon>Sesamum</taxon>
    </lineage>
</organism>